<evidence type="ECO:0000259" key="5">
    <source>
        <dbReference type="Pfam" id="PF00370"/>
    </source>
</evidence>
<evidence type="ECO:0000259" key="6">
    <source>
        <dbReference type="Pfam" id="PF02782"/>
    </source>
</evidence>
<dbReference type="Pfam" id="PF02782">
    <property type="entry name" value="FGGY_C"/>
    <property type="match status" value="1"/>
</dbReference>
<evidence type="ECO:0000313" key="7">
    <source>
        <dbReference type="EMBL" id="MBU9735020.1"/>
    </source>
</evidence>
<evidence type="ECO:0000256" key="3">
    <source>
        <dbReference type="ARBA" id="ARBA00022777"/>
    </source>
</evidence>
<keyword evidence="8" id="KW-1185">Reference proteome</keyword>
<comment type="caution">
    <text evidence="7">The sequence shown here is derived from an EMBL/GenBank/DDBJ whole genome shotgun (WGS) entry which is preliminary data.</text>
</comment>
<dbReference type="Pfam" id="PF00370">
    <property type="entry name" value="FGGY_N"/>
    <property type="match status" value="1"/>
</dbReference>
<dbReference type="CDD" id="cd07804">
    <property type="entry name" value="ASKHA_NBD_FGGY_RrXK-like"/>
    <property type="match status" value="1"/>
</dbReference>
<dbReference type="EMBL" id="JAHQCW010000001">
    <property type="protein sequence ID" value="MBU9735020.1"/>
    <property type="molecule type" value="Genomic_DNA"/>
</dbReference>
<dbReference type="Proteomes" id="UP000712157">
    <property type="component" value="Unassembled WGS sequence"/>
</dbReference>
<dbReference type="Gene3D" id="3.30.420.40">
    <property type="match status" value="2"/>
</dbReference>
<evidence type="ECO:0008006" key="9">
    <source>
        <dbReference type="Google" id="ProtNLM"/>
    </source>
</evidence>
<dbReference type="InterPro" id="IPR018483">
    <property type="entry name" value="Carb_kinase_FGGY_CS"/>
</dbReference>
<gene>
    <name evidence="7" type="ORF">KTH89_00630</name>
</gene>
<dbReference type="GO" id="GO:0016773">
    <property type="term" value="F:phosphotransferase activity, alcohol group as acceptor"/>
    <property type="evidence" value="ECO:0007669"/>
    <property type="project" value="InterPro"/>
</dbReference>
<dbReference type="InterPro" id="IPR050406">
    <property type="entry name" value="FGGY_Carb_Kinase"/>
</dbReference>
<accession>A0A949JTV6</accession>
<protein>
    <recommendedName>
        <fullName evidence="9">Carbohydrate kinase</fullName>
    </recommendedName>
</protein>
<dbReference type="PROSITE" id="PS00445">
    <property type="entry name" value="FGGY_KINASES_2"/>
    <property type="match status" value="1"/>
</dbReference>
<dbReference type="PANTHER" id="PTHR43095:SF5">
    <property type="entry name" value="XYLULOSE KINASE"/>
    <property type="match status" value="1"/>
</dbReference>
<dbReference type="PIRSF" id="PIRSF000538">
    <property type="entry name" value="GlpK"/>
    <property type="match status" value="1"/>
</dbReference>
<organism evidence="7 8">
    <name type="scientific">Diplocloster agilis</name>
    <dbReference type="NCBI Taxonomy" id="2850323"/>
    <lineage>
        <taxon>Bacteria</taxon>
        <taxon>Bacillati</taxon>
        <taxon>Bacillota</taxon>
        <taxon>Clostridia</taxon>
        <taxon>Lachnospirales</taxon>
        <taxon>Lachnospiraceae</taxon>
        <taxon>Diplocloster</taxon>
    </lineage>
</organism>
<dbReference type="GO" id="GO:0005975">
    <property type="term" value="P:carbohydrate metabolic process"/>
    <property type="evidence" value="ECO:0007669"/>
    <property type="project" value="InterPro"/>
</dbReference>
<dbReference type="InterPro" id="IPR043129">
    <property type="entry name" value="ATPase_NBD"/>
</dbReference>
<keyword evidence="2 4" id="KW-0808">Transferase</keyword>
<dbReference type="InterPro" id="IPR018484">
    <property type="entry name" value="FGGY_N"/>
</dbReference>
<evidence type="ECO:0000256" key="2">
    <source>
        <dbReference type="ARBA" id="ARBA00022679"/>
    </source>
</evidence>
<keyword evidence="3 4" id="KW-0418">Kinase</keyword>
<feature type="domain" description="Carbohydrate kinase FGGY C-terminal" evidence="6">
    <location>
        <begin position="296"/>
        <end position="448"/>
    </location>
</feature>
<dbReference type="GO" id="GO:0016301">
    <property type="term" value="F:kinase activity"/>
    <property type="evidence" value="ECO:0007669"/>
    <property type="project" value="UniProtKB-KW"/>
</dbReference>
<feature type="domain" description="Carbohydrate kinase FGGY N-terminal" evidence="5">
    <location>
        <begin position="6"/>
        <end position="246"/>
    </location>
</feature>
<evidence type="ECO:0000256" key="1">
    <source>
        <dbReference type="ARBA" id="ARBA00009156"/>
    </source>
</evidence>
<dbReference type="AlphaFoldDB" id="A0A949JTV6"/>
<dbReference type="SUPFAM" id="SSF53067">
    <property type="entry name" value="Actin-like ATPase domain"/>
    <property type="match status" value="2"/>
</dbReference>
<dbReference type="InterPro" id="IPR018485">
    <property type="entry name" value="FGGY_C"/>
</dbReference>
<name>A0A949JTV6_9FIRM</name>
<reference evidence="7" key="1">
    <citation type="submission" date="2021-06" db="EMBL/GenBank/DDBJ databases">
        <title>Description of novel taxa of the family Lachnospiraceae.</title>
        <authorList>
            <person name="Chaplin A.V."/>
            <person name="Sokolova S.R."/>
            <person name="Pikina A.P."/>
            <person name="Korzhanova M."/>
            <person name="Belova V."/>
            <person name="Korostin D."/>
            <person name="Efimov B.A."/>
        </authorList>
    </citation>
    <scope>NUCLEOTIDE SEQUENCE</scope>
    <source>
        <strain evidence="7">ASD5720</strain>
    </source>
</reference>
<dbReference type="InterPro" id="IPR000577">
    <property type="entry name" value="Carb_kinase_FGGY"/>
</dbReference>
<dbReference type="PANTHER" id="PTHR43095">
    <property type="entry name" value="SUGAR KINASE"/>
    <property type="match status" value="1"/>
</dbReference>
<evidence type="ECO:0000313" key="8">
    <source>
        <dbReference type="Proteomes" id="UP000712157"/>
    </source>
</evidence>
<sequence length="500" mass="54537">MNRELLLAIDIGTTNSKGALFTLDGEVAASASCRHQVSHPHPGWAEHDAVEVWWKEFCFLCRKLLDHENISAKDIISVGISSLTPAVLPVDRQGEPLRPAMLYSLDTRAAQEIRDINRTLGETYSLQENKRPISPKSTGPKILWIRNHEPEVFANTAYYMGAPTFLVHRLTGEVVADYGCYKLAGLPFSLKAFGWDHRACEACGVRMEQLPKLRFATELAGTVTEEAARHTGLAPGTPVAVGTGDFLAETLSYGTDFLGLPQISYGTCVGVDNGNDHASILFPDYVPNVNQKTVPGGSMSNGCGNIDWMISMLSGMEPGKRLDSELLAHFAQTVPAGSNGLVMLPYFNGEKTPFDDPEAKGLLFGLRMSHTQADLYKAALEGTAYAIRHVLDMKPGGHDRRQAVVMGGGINIPGLLQTVSDVTGYRQTTLESYNGSLVGDAFIAGMACGVFQERSEINAWVKTSRTIEPSDGVKEVYDRGYQMYLDLYQAVSGLMHRPCL</sequence>
<evidence type="ECO:0000256" key="4">
    <source>
        <dbReference type="RuleBase" id="RU003733"/>
    </source>
</evidence>
<comment type="similarity">
    <text evidence="1 4">Belongs to the FGGY kinase family.</text>
</comment>
<proteinExistence type="inferred from homology"/>
<dbReference type="RefSeq" id="WP_238720245.1">
    <property type="nucleotide sequence ID" value="NZ_JAHQCW010000001.1"/>
</dbReference>